<evidence type="ECO:0000313" key="4">
    <source>
        <dbReference type="Proteomes" id="UP000305654"/>
    </source>
</evidence>
<dbReference type="InterPro" id="IPR004360">
    <property type="entry name" value="Glyas_Fos-R_dOase_dom"/>
</dbReference>
<evidence type="ECO:0000313" key="3">
    <source>
        <dbReference type="EMBL" id="TLU72792.1"/>
    </source>
</evidence>
<organism evidence="3 4">
    <name type="scientific">Lichenicoccus roseus</name>
    <dbReference type="NCBI Taxonomy" id="2683649"/>
    <lineage>
        <taxon>Bacteria</taxon>
        <taxon>Pseudomonadati</taxon>
        <taxon>Pseudomonadota</taxon>
        <taxon>Alphaproteobacteria</taxon>
        <taxon>Acetobacterales</taxon>
        <taxon>Acetobacteraceae</taxon>
        <taxon>Lichenicoccus</taxon>
    </lineage>
</organism>
<evidence type="ECO:0000256" key="1">
    <source>
        <dbReference type="ARBA" id="ARBA00022723"/>
    </source>
</evidence>
<dbReference type="PROSITE" id="PS00934">
    <property type="entry name" value="GLYOXALASE_I_1"/>
    <property type="match status" value="1"/>
</dbReference>
<gene>
    <name evidence="3" type="ORF">FE263_12315</name>
</gene>
<dbReference type="Gene3D" id="3.10.180.10">
    <property type="entry name" value="2,3-Dihydroxybiphenyl 1,2-Dioxygenase, domain 1"/>
    <property type="match status" value="2"/>
</dbReference>
<reference evidence="3 4" key="1">
    <citation type="submission" date="2019-05" db="EMBL/GenBank/DDBJ databases">
        <authorList>
            <person name="Pankratov T."/>
            <person name="Grouzdev D."/>
        </authorList>
    </citation>
    <scope>NUCLEOTIDE SEQUENCE [LARGE SCALE GENOMIC DNA]</scope>
    <source>
        <strain evidence="3 4">KEBCLARHB70R</strain>
    </source>
</reference>
<proteinExistence type="predicted"/>
<keyword evidence="4" id="KW-1185">Reference proteome</keyword>
<dbReference type="Pfam" id="PF00903">
    <property type="entry name" value="Glyoxalase"/>
    <property type="match status" value="2"/>
</dbReference>
<dbReference type="InterPro" id="IPR029068">
    <property type="entry name" value="Glyas_Bleomycin-R_OHBP_Dase"/>
</dbReference>
<dbReference type="InterPro" id="IPR018146">
    <property type="entry name" value="Glyoxalase_1_CS"/>
</dbReference>
<dbReference type="Proteomes" id="UP000305654">
    <property type="component" value="Unassembled WGS sequence"/>
</dbReference>
<evidence type="ECO:0000259" key="2">
    <source>
        <dbReference type="PROSITE" id="PS51819"/>
    </source>
</evidence>
<protein>
    <submittedName>
        <fullName evidence="3">VOC family protein</fullName>
    </submittedName>
</protein>
<dbReference type="GO" id="GO:0046872">
    <property type="term" value="F:metal ion binding"/>
    <property type="evidence" value="ECO:0007669"/>
    <property type="project" value="UniProtKB-KW"/>
</dbReference>
<dbReference type="SUPFAM" id="SSF54593">
    <property type="entry name" value="Glyoxalase/Bleomycin resistance protein/Dihydroxybiphenyl dioxygenase"/>
    <property type="match status" value="2"/>
</dbReference>
<feature type="domain" description="VOC" evidence="2">
    <location>
        <begin position="6"/>
        <end position="122"/>
    </location>
</feature>
<dbReference type="AlphaFoldDB" id="A0A5R9J5G1"/>
<feature type="domain" description="VOC" evidence="2">
    <location>
        <begin position="164"/>
        <end position="277"/>
    </location>
</feature>
<accession>A0A5R9J5G1</accession>
<dbReference type="PROSITE" id="PS51819">
    <property type="entry name" value="VOC"/>
    <property type="match status" value="2"/>
</dbReference>
<keyword evidence="1" id="KW-0479">Metal-binding</keyword>
<sequence length="291" mass="30923">MTAPLSMGRVALTVNDLEGTSAFYRQVVGLHPIDADAGTVRLGAGDTVLLELRRDASARRRSQREAGLFHTAFLLPTRADLGAWARHASEARAPVVGASDHVVSEAIYLTDPEGNGVEIYADRPAAGWRRQDGLVVMRTDALDVEDLLASAGTLRWQGFPAGSTIGHVHLQVGAIAPAEAFYAGTLGLAVTSRYPGGTFYAAGEYHHHLATNIWSSRGAGVRSEPSTGLADVELILEPEMLQAVRTRLAATTPTAAEDRTRLSLTDPWGTRITLVAGQQAVEEAFAEASSS</sequence>
<name>A0A5R9J5G1_9PROT</name>
<dbReference type="PANTHER" id="PTHR43279">
    <property type="entry name" value="CATECHOL-2,3-DIOXYGENASE"/>
    <property type="match status" value="1"/>
</dbReference>
<dbReference type="EMBL" id="VCDI01000003">
    <property type="protein sequence ID" value="TLU72792.1"/>
    <property type="molecule type" value="Genomic_DNA"/>
</dbReference>
<dbReference type="GO" id="GO:0004462">
    <property type="term" value="F:lactoylglutathione lyase activity"/>
    <property type="evidence" value="ECO:0007669"/>
    <property type="project" value="InterPro"/>
</dbReference>
<dbReference type="InterPro" id="IPR037523">
    <property type="entry name" value="VOC_core"/>
</dbReference>
<dbReference type="RefSeq" id="WP_138326252.1">
    <property type="nucleotide sequence ID" value="NZ_VCDI01000003.1"/>
</dbReference>
<dbReference type="CDD" id="cd16359">
    <property type="entry name" value="VOC_BsCatE_like_C"/>
    <property type="match status" value="1"/>
</dbReference>
<dbReference type="OrthoDB" id="9792626at2"/>
<dbReference type="PANTHER" id="PTHR43279:SF1">
    <property type="entry name" value="CATECHOL-2,3-DIOXYGENASE"/>
    <property type="match status" value="1"/>
</dbReference>
<comment type="caution">
    <text evidence="3">The sequence shown here is derived from an EMBL/GenBank/DDBJ whole genome shotgun (WGS) entry which is preliminary data.</text>
</comment>